<keyword evidence="1" id="KW-0472">Membrane</keyword>
<organism evidence="2">
    <name type="scientific">uncultured Caudovirales phage</name>
    <dbReference type="NCBI Taxonomy" id="2100421"/>
    <lineage>
        <taxon>Viruses</taxon>
        <taxon>Duplodnaviria</taxon>
        <taxon>Heunggongvirae</taxon>
        <taxon>Uroviricota</taxon>
        <taxon>Caudoviricetes</taxon>
        <taxon>Peduoviridae</taxon>
        <taxon>Maltschvirus</taxon>
        <taxon>Maltschvirus maltsch</taxon>
    </lineage>
</organism>
<keyword evidence="1" id="KW-1133">Transmembrane helix</keyword>
<dbReference type="EMBL" id="LR796436">
    <property type="protein sequence ID" value="CAB4143919.1"/>
    <property type="molecule type" value="Genomic_DNA"/>
</dbReference>
<reference evidence="2" key="1">
    <citation type="submission" date="2020-04" db="EMBL/GenBank/DDBJ databases">
        <authorList>
            <person name="Chiriac C."/>
            <person name="Salcher M."/>
            <person name="Ghai R."/>
            <person name="Kavagutti S V."/>
        </authorList>
    </citation>
    <scope>NUCLEOTIDE SEQUENCE</scope>
</reference>
<sequence length="62" mass="6795">MRTLIKLTFFFWLAISALLVLTTERHMPSGQVALAGLCALSFFGGVSGIFAAIYDAIRDDTR</sequence>
<feature type="transmembrane region" description="Helical" evidence="1">
    <location>
        <begin position="32"/>
        <end position="54"/>
    </location>
</feature>
<name>A0A6J5MK34_9CAUD</name>
<accession>A0A6J5MK34</accession>
<protein>
    <submittedName>
        <fullName evidence="2">Uncharacterized protein</fullName>
    </submittedName>
</protein>
<gene>
    <name evidence="2" type="ORF">UFOVP456_11</name>
</gene>
<evidence type="ECO:0000313" key="2">
    <source>
        <dbReference type="EMBL" id="CAB4143919.1"/>
    </source>
</evidence>
<keyword evidence="1" id="KW-0812">Transmembrane</keyword>
<evidence type="ECO:0000256" key="1">
    <source>
        <dbReference type="SAM" id="Phobius"/>
    </source>
</evidence>
<proteinExistence type="predicted"/>